<keyword evidence="2 5" id="KW-0238">DNA-binding</keyword>
<dbReference type="Proteomes" id="UP000521075">
    <property type="component" value="Unassembled WGS sequence"/>
</dbReference>
<proteinExistence type="predicted"/>
<dbReference type="GO" id="GO:0003677">
    <property type="term" value="F:DNA binding"/>
    <property type="evidence" value="ECO:0007669"/>
    <property type="project" value="UniProtKB-KW"/>
</dbReference>
<keyword evidence="6" id="KW-1185">Reference proteome</keyword>
<dbReference type="GO" id="GO:0003700">
    <property type="term" value="F:DNA-binding transcription factor activity"/>
    <property type="evidence" value="ECO:0007669"/>
    <property type="project" value="InterPro"/>
</dbReference>
<dbReference type="SMART" id="SM00345">
    <property type="entry name" value="HTH_GNTR"/>
    <property type="match status" value="1"/>
</dbReference>
<evidence type="ECO:0000256" key="1">
    <source>
        <dbReference type="ARBA" id="ARBA00023015"/>
    </source>
</evidence>
<accession>A0A853DQI2</accession>
<dbReference type="PANTHER" id="PTHR43537:SF5">
    <property type="entry name" value="UXU OPERON TRANSCRIPTIONAL REGULATOR"/>
    <property type="match status" value="1"/>
</dbReference>
<dbReference type="InterPro" id="IPR036390">
    <property type="entry name" value="WH_DNA-bd_sf"/>
</dbReference>
<dbReference type="AlphaFoldDB" id="A0A853DQI2"/>
<evidence type="ECO:0000259" key="4">
    <source>
        <dbReference type="PROSITE" id="PS50949"/>
    </source>
</evidence>
<sequence length="219" mass="23866">MTLDSVTDHYPAPNRSADRRLLRNDVFELLLERIMDGSLEPGSRLKDAELTAWMRVSRTPVREALGKLGSIGLVQTSPNRYTIVAPLEGAEAADAIQVLRQLYPDAIRAGMPGLDADAELEVGLLAGRLDRDPDQNPVDVFVRIVQVVLDALPNGVLVEAVDTVHLRVLRYLRLAPCAADVLSRERVLAFAAALCAHDDRAGTIIESVLDDAERAVTAQ</sequence>
<dbReference type="InterPro" id="IPR036388">
    <property type="entry name" value="WH-like_DNA-bd_sf"/>
</dbReference>
<dbReference type="InterPro" id="IPR000524">
    <property type="entry name" value="Tscrpt_reg_HTH_GntR"/>
</dbReference>
<evidence type="ECO:0000256" key="2">
    <source>
        <dbReference type="ARBA" id="ARBA00023125"/>
    </source>
</evidence>
<dbReference type="PROSITE" id="PS50949">
    <property type="entry name" value="HTH_GNTR"/>
    <property type="match status" value="1"/>
</dbReference>
<feature type="domain" description="HTH gntR-type" evidence="4">
    <location>
        <begin position="20"/>
        <end position="87"/>
    </location>
</feature>
<evidence type="ECO:0000313" key="5">
    <source>
        <dbReference type="EMBL" id="NYK09739.1"/>
    </source>
</evidence>
<dbReference type="RefSeq" id="WP_218874994.1">
    <property type="nucleotide sequence ID" value="NZ_BAAAHA010000003.1"/>
</dbReference>
<dbReference type="SUPFAM" id="SSF46785">
    <property type="entry name" value="Winged helix' DNA-binding domain"/>
    <property type="match status" value="1"/>
</dbReference>
<evidence type="ECO:0000256" key="3">
    <source>
        <dbReference type="ARBA" id="ARBA00023163"/>
    </source>
</evidence>
<protein>
    <submittedName>
        <fullName evidence="5">DNA-binding GntR family transcriptional regulator</fullName>
    </submittedName>
</protein>
<reference evidence="5 6" key="1">
    <citation type="submission" date="2020-07" db="EMBL/GenBank/DDBJ databases">
        <title>Sequencing the genomes of 1000 actinobacteria strains.</title>
        <authorList>
            <person name="Klenk H.-P."/>
        </authorList>
    </citation>
    <scope>NUCLEOTIDE SEQUENCE [LARGE SCALE GENOMIC DNA]</scope>
    <source>
        <strain evidence="5 6">DSM 15166</strain>
    </source>
</reference>
<comment type="caution">
    <text evidence="5">The sequence shown here is derived from an EMBL/GenBank/DDBJ whole genome shotgun (WGS) entry which is preliminary data.</text>
</comment>
<name>A0A853DQI2_9MICO</name>
<organism evidence="5 6">
    <name type="scientific">Leifsonia naganoensis</name>
    <dbReference type="NCBI Taxonomy" id="150025"/>
    <lineage>
        <taxon>Bacteria</taxon>
        <taxon>Bacillati</taxon>
        <taxon>Actinomycetota</taxon>
        <taxon>Actinomycetes</taxon>
        <taxon>Micrococcales</taxon>
        <taxon>Microbacteriaceae</taxon>
        <taxon>Leifsonia</taxon>
    </lineage>
</organism>
<evidence type="ECO:0000313" key="6">
    <source>
        <dbReference type="Proteomes" id="UP000521075"/>
    </source>
</evidence>
<dbReference type="PANTHER" id="PTHR43537">
    <property type="entry name" value="TRANSCRIPTIONAL REGULATOR, GNTR FAMILY"/>
    <property type="match status" value="1"/>
</dbReference>
<dbReference type="EMBL" id="JACCHJ010000001">
    <property type="protein sequence ID" value="NYK09739.1"/>
    <property type="molecule type" value="Genomic_DNA"/>
</dbReference>
<gene>
    <name evidence="5" type="ORF">HNR14_001620</name>
</gene>
<keyword evidence="1" id="KW-0805">Transcription regulation</keyword>
<keyword evidence="3" id="KW-0804">Transcription</keyword>
<dbReference type="Gene3D" id="1.10.10.10">
    <property type="entry name" value="Winged helix-like DNA-binding domain superfamily/Winged helix DNA-binding domain"/>
    <property type="match status" value="1"/>
</dbReference>
<dbReference type="Pfam" id="PF00392">
    <property type="entry name" value="GntR"/>
    <property type="match status" value="1"/>
</dbReference>